<accession>A0AAV8YS99</accession>
<protein>
    <submittedName>
        <fullName evidence="2">Uncharacterized protein</fullName>
    </submittedName>
</protein>
<organism evidence="2 3">
    <name type="scientific">Rhamnusium bicolor</name>
    <dbReference type="NCBI Taxonomy" id="1586634"/>
    <lineage>
        <taxon>Eukaryota</taxon>
        <taxon>Metazoa</taxon>
        <taxon>Ecdysozoa</taxon>
        <taxon>Arthropoda</taxon>
        <taxon>Hexapoda</taxon>
        <taxon>Insecta</taxon>
        <taxon>Pterygota</taxon>
        <taxon>Neoptera</taxon>
        <taxon>Endopterygota</taxon>
        <taxon>Coleoptera</taxon>
        <taxon>Polyphaga</taxon>
        <taxon>Cucujiformia</taxon>
        <taxon>Chrysomeloidea</taxon>
        <taxon>Cerambycidae</taxon>
        <taxon>Lepturinae</taxon>
        <taxon>Rhagiini</taxon>
        <taxon>Rhamnusium</taxon>
    </lineage>
</organism>
<feature type="compositionally biased region" description="Polar residues" evidence="1">
    <location>
        <begin position="26"/>
        <end position="44"/>
    </location>
</feature>
<evidence type="ECO:0000313" key="2">
    <source>
        <dbReference type="EMBL" id="KAJ8953734.1"/>
    </source>
</evidence>
<dbReference type="AlphaFoldDB" id="A0AAV8YS99"/>
<feature type="compositionally biased region" description="Basic and acidic residues" evidence="1">
    <location>
        <begin position="65"/>
        <end position="78"/>
    </location>
</feature>
<reference evidence="2" key="1">
    <citation type="journal article" date="2023" name="Insect Mol. Biol.">
        <title>Genome sequencing provides insights into the evolution of gene families encoding plant cell wall-degrading enzymes in longhorned beetles.</title>
        <authorList>
            <person name="Shin N.R."/>
            <person name="Okamura Y."/>
            <person name="Kirsch R."/>
            <person name="Pauchet Y."/>
        </authorList>
    </citation>
    <scope>NUCLEOTIDE SEQUENCE</scope>
    <source>
        <strain evidence="2">RBIC_L_NR</strain>
    </source>
</reference>
<feature type="region of interest" description="Disordered" evidence="1">
    <location>
        <begin position="1"/>
        <end position="44"/>
    </location>
</feature>
<feature type="region of interest" description="Disordered" evidence="1">
    <location>
        <begin position="56"/>
        <end position="78"/>
    </location>
</feature>
<dbReference type="Proteomes" id="UP001162156">
    <property type="component" value="Unassembled WGS sequence"/>
</dbReference>
<comment type="caution">
    <text evidence="2">The sequence shown here is derived from an EMBL/GenBank/DDBJ whole genome shotgun (WGS) entry which is preliminary data.</text>
</comment>
<keyword evidence="3" id="KW-1185">Reference proteome</keyword>
<name>A0AAV8YS99_9CUCU</name>
<proteinExistence type="predicted"/>
<evidence type="ECO:0000256" key="1">
    <source>
        <dbReference type="SAM" id="MobiDB-lite"/>
    </source>
</evidence>
<dbReference type="EMBL" id="JANEYF010001958">
    <property type="protein sequence ID" value="KAJ8953734.1"/>
    <property type="molecule type" value="Genomic_DNA"/>
</dbReference>
<gene>
    <name evidence="2" type="ORF">NQ314_007344</name>
</gene>
<evidence type="ECO:0000313" key="3">
    <source>
        <dbReference type="Proteomes" id="UP001162156"/>
    </source>
</evidence>
<sequence>MCQEQPHTPYGVGAKSPLLPEGKARQVSSGQEGDTNEHLQSTVQQVGLLPEYAECGSTEGQFAPPEKRQIDVQRDIGK</sequence>